<dbReference type="PROSITE" id="PS51257">
    <property type="entry name" value="PROKAR_LIPOPROTEIN"/>
    <property type="match status" value="1"/>
</dbReference>
<dbReference type="AlphaFoldDB" id="A0A366HRI5"/>
<gene>
    <name evidence="1" type="ORF">DES53_10280</name>
</gene>
<dbReference type="EMBL" id="QNRR01000002">
    <property type="protein sequence ID" value="RBP45698.1"/>
    <property type="molecule type" value="Genomic_DNA"/>
</dbReference>
<sequence>MNSRRLMLPILGTALLLGCLYLVGYRTLGEEAVSSKLSNAKLRIFGLSFSASAKTRSDVVALFEPASRLESAWRGSDEVSGTVVGLGGDPRWIDIKTAEGRIHSIHSSISGETLKSQGVEIGTKVTCWVSYRPFYTLGPMVMCTHAVVKE</sequence>
<protein>
    <submittedName>
        <fullName evidence="1">Uncharacterized protein</fullName>
    </submittedName>
</protein>
<proteinExistence type="predicted"/>
<keyword evidence="2" id="KW-1185">Reference proteome</keyword>
<reference evidence="1 2" key="1">
    <citation type="submission" date="2018-06" db="EMBL/GenBank/DDBJ databases">
        <title>Genomic Encyclopedia of Type Strains, Phase IV (KMG-IV): sequencing the most valuable type-strain genomes for metagenomic binning, comparative biology and taxonomic classification.</title>
        <authorList>
            <person name="Goeker M."/>
        </authorList>
    </citation>
    <scope>NUCLEOTIDE SEQUENCE [LARGE SCALE GENOMIC DNA]</scope>
    <source>
        <strain evidence="1 2">DSM 25532</strain>
    </source>
</reference>
<dbReference type="Proteomes" id="UP000253426">
    <property type="component" value="Unassembled WGS sequence"/>
</dbReference>
<accession>A0A366HRI5</accession>
<evidence type="ECO:0000313" key="2">
    <source>
        <dbReference type="Proteomes" id="UP000253426"/>
    </source>
</evidence>
<name>A0A366HRI5_9BACT</name>
<organism evidence="1 2">
    <name type="scientific">Roseimicrobium gellanilyticum</name>
    <dbReference type="NCBI Taxonomy" id="748857"/>
    <lineage>
        <taxon>Bacteria</taxon>
        <taxon>Pseudomonadati</taxon>
        <taxon>Verrucomicrobiota</taxon>
        <taxon>Verrucomicrobiia</taxon>
        <taxon>Verrucomicrobiales</taxon>
        <taxon>Verrucomicrobiaceae</taxon>
        <taxon>Roseimicrobium</taxon>
    </lineage>
</organism>
<comment type="caution">
    <text evidence="1">The sequence shown here is derived from an EMBL/GenBank/DDBJ whole genome shotgun (WGS) entry which is preliminary data.</text>
</comment>
<evidence type="ECO:0000313" key="1">
    <source>
        <dbReference type="EMBL" id="RBP45698.1"/>
    </source>
</evidence>